<dbReference type="Proteomes" id="UP001550850">
    <property type="component" value="Unassembled WGS sequence"/>
</dbReference>
<organism evidence="1 2">
    <name type="scientific">Streptomyces fragilis</name>
    <dbReference type="NCBI Taxonomy" id="67301"/>
    <lineage>
        <taxon>Bacteria</taxon>
        <taxon>Bacillati</taxon>
        <taxon>Actinomycetota</taxon>
        <taxon>Actinomycetes</taxon>
        <taxon>Kitasatosporales</taxon>
        <taxon>Streptomycetaceae</taxon>
        <taxon>Streptomyces</taxon>
    </lineage>
</organism>
<dbReference type="InterPro" id="IPR046198">
    <property type="entry name" value="DUF6230"/>
</dbReference>
<comment type="caution">
    <text evidence="1">The sequence shown here is derived from an EMBL/GenBank/DDBJ whole genome shotgun (WGS) entry which is preliminary data.</text>
</comment>
<dbReference type="Pfam" id="PF19741">
    <property type="entry name" value="DUF6230"/>
    <property type="match status" value="1"/>
</dbReference>
<reference evidence="1 2" key="1">
    <citation type="submission" date="2024-06" db="EMBL/GenBank/DDBJ databases">
        <title>The Natural Products Discovery Center: Release of the First 8490 Sequenced Strains for Exploring Actinobacteria Biosynthetic Diversity.</title>
        <authorList>
            <person name="Kalkreuter E."/>
            <person name="Kautsar S.A."/>
            <person name="Yang D."/>
            <person name="Bader C.D."/>
            <person name="Teijaro C.N."/>
            <person name="Fluegel L."/>
            <person name="Davis C.M."/>
            <person name="Simpson J.R."/>
            <person name="Lauterbach L."/>
            <person name="Steele A.D."/>
            <person name="Gui C."/>
            <person name="Meng S."/>
            <person name="Li G."/>
            <person name="Viehrig K."/>
            <person name="Ye F."/>
            <person name="Su P."/>
            <person name="Kiefer A.F."/>
            <person name="Nichols A."/>
            <person name="Cepeda A.J."/>
            <person name="Yan W."/>
            <person name="Fan B."/>
            <person name="Jiang Y."/>
            <person name="Adhikari A."/>
            <person name="Zheng C.-J."/>
            <person name="Schuster L."/>
            <person name="Cowan T.M."/>
            <person name="Smanski M.J."/>
            <person name="Chevrette M.G."/>
            <person name="De Carvalho L.P.S."/>
            <person name="Shen B."/>
        </authorList>
    </citation>
    <scope>NUCLEOTIDE SEQUENCE [LARGE SCALE GENOMIC DNA]</scope>
    <source>
        <strain evidence="1 2">NPDC038104</strain>
    </source>
</reference>
<name>A0ABV2YMS2_9ACTN</name>
<dbReference type="RefSeq" id="WP_108956204.1">
    <property type="nucleotide sequence ID" value="NZ_BEVZ01000007.1"/>
</dbReference>
<proteinExistence type="predicted"/>
<evidence type="ECO:0000313" key="2">
    <source>
        <dbReference type="Proteomes" id="UP001550850"/>
    </source>
</evidence>
<accession>A0ABV2YMS2</accession>
<gene>
    <name evidence="1" type="ORF">AB0E65_22810</name>
</gene>
<protein>
    <submittedName>
        <fullName evidence="1">DUF6230 family protein</fullName>
    </submittedName>
</protein>
<sequence>MSESAMPLKGRVRLRRWAALGVPGVLATAALVVATAQGILAAQFTISGMPFTINADKIQATGMAQYGGLDNMHPDSPLHGDTGGQVAVFVTTMKNAEITNLCQAVAIGGTHLTITAGNKGTPAKATNLATDSDTLTGRTGTFNGLEMGRDAATLDKGFSQGPLGTFGMQADRIVLEDVYQHNWATTAGAMTLPNLKIAFSEAGCGN</sequence>
<dbReference type="EMBL" id="JBEZUR010000045">
    <property type="protein sequence ID" value="MEU3557024.1"/>
    <property type="molecule type" value="Genomic_DNA"/>
</dbReference>
<evidence type="ECO:0000313" key="1">
    <source>
        <dbReference type="EMBL" id="MEU3557024.1"/>
    </source>
</evidence>
<keyword evidence="2" id="KW-1185">Reference proteome</keyword>